<proteinExistence type="predicted"/>
<evidence type="ECO:0000313" key="3">
    <source>
        <dbReference type="Proteomes" id="UP000314294"/>
    </source>
</evidence>
<dbReference type="EMBL" id="SRLO01000081">
    <property type="protein sequence ID" value="TNN77539.1"/>
    <property type="molecule type" value="Genomic_DNA"/>
</dbReference>
<accession>A0A4Z2IHQ1</accession>
<sequence length="164" mass="18534">MRFHLDTAVETIQCWPSLFILQATAVISAAPFPLPSSDLWKVTWHCGAKSCIVSCMMLEKLKEEGGRKRNPSKPAPQSWAARRETTPHTSFTSTLSSHVEIVRPRCCRMERTCRMARRALHRLLWDGVDLVVHVHIVTFSTSHSHQQHPKAGTPKIQGQEVAML</sequence>
<protein>
    <submittedName>
        <fullName evidence="2">Uncharacterized protein</fullName>
    </submittedName>
</protein>
<organism evidence="2 3">
    <name type="scientific">Liparis tanakae</name>
    <name type="common">Tanaka's snailfish</name>
    <dbReference type="NCBI Taxonomy" id="230148"/>
    <lineage>
        <taxon>Eukaryota</taxon>
        <taxon>Metazoa</taxon>
        <taxon>Chordata</taxon>
        <taxon>Craniata</taxon>
        <taxon>Vertebrata</taxon>
        <taxon>Euteleostomi</taxon>
        <taxon>Actinopterygii</taxon>
        <taxon>Neopterygii</taxon>
        <taxon>Teleostei</taxon>
        <taxon>Neoteleostei</taxon>
        <taxon>Acanthomorphata</taxon>
        <taxon>Eupercaria</taxon>
        <taxon>Perciformes</taxon>
        <taxon>Cottioidei</taxon>
        <taxon>Cottales</taxon>
        <taxon>Liparidae</taxon>
        <taxon>Liparis</taxon>
    </lineage>
</organism>
<dbReference type="AlphaFoldDB" id="A0A4Z2IHQ1"/>
<evidence type="ECO:0000313" key="2">
    <source>
        <dbReference type="EMBL" id="TNN77539.1"/>
    </source>
</evidence>
<feature type="region of interest" description="Disordered" evidence="1">
    <location>
        <begin position="63"/>
        <end position="92"/>
    </location>
</feature>
<keyword evidence="3" id="KW-1185">Reference proteome</keyword>
<feature type="region of interest" description="Disordered" evidence="1">
    <location>
        <begin position="142"/>
        <end position="164"/>
    </location>
</feature>
<name>A0A4Z2IHQ1_9TELE</name>
<dbReference type="OrthoDB" id="419537at2759"/>
<evidence type="ECO:0000256" key="1">
    <source>
        <dbReference type="SAM" id="MobiDB-lite"/>
    </source>
</evidence>
<dbReference type="Proteomes" id="UP000314294">
    <property type="component" value="Unassembled WGS sequence"/>
</dbReference>
<reference evidence="2 3" key="1">
    <citation type="submission" date="2019-03" db="EMBL/GenBank/DDBJ databases">
        <title>First draft genome of Liparis tanakae, snailfish: a comprehensive survey of snailfish specific genes.</title>
        <authorList>
            <person name="Kim W."/>
            <person name="Song I."/>
            <person name="Jeong J.-H."/>
            <person name="Kim D."/>
            <person name="Kim S."/>
            <person name="Ryu S."/>
            <person name="Song J.Y."/>
            <person name="Lee S.K."/>
        </authorList>
    </citation>
    <scope>NUCLEOTIDE SEQUENCE [LARGE SCALE GENOMIC DNA]</scope>
    <source>
        <tissue evidence="2">Muscle</tissue>
    </source>
</reference>
<gene>
    <name evidence="2" type="ORF">EYF80_012129</name>
</gene>
<comment type="caution">
    <text evidence="2">The sequence shown here is derived from an EMBL/GenBank/DDBJ whole genome shotgun (WGS) entry which is preliminary data.</text>
</comment>